<gene>
    <name evidence="1" type="ORF">CXQ85_002412</name>
</gene>
<dbReference type="VEuPathDB" id="FungiDB:CXQ85_002412"/>
<organism evidence="1 2">
    <name type="scientific">Candidozyma haemuli</name>
    <dbReference type="NCBI Taxonomy" id="45357"/>
    <lineage>
        <taxon>Eukaryota</taxon>
        <taxon>Fungi</taxon>
        <taxon>Dikarya</taxon>
        <taxon>Ascomycota</taxon>
        <taxon>Saccharomycotina</taxon>
        <taxon>Pichiomycetes</taxon>
        <taxon>Metschnikowiaceae</taxon>
        <taxon>Candidozyma</taxon>
    </lineage>
</organism>
<proteinExistence type="predicted"/>
<accession>A0A2V1ATK3</accession>
<keyword evidence="2" id="KW-1185">Reference proteome</keyword>
<evidence type="ECO:0000313" key="1">
    <source>
        <dbReference type="EMBL" id="PVH20613.1"/>
    </source>
</evidence>
<dbReference type="GeneID" id="37007743"/>
<evidence type="ECO:0000313" key="2">
    <source>
        <dbReference type="Proteomes" id="UP000244309"/>
    </source>
</evidence>
<dbReference type="RefSeq" id="XP_025341553.1">
    <property type="nucleotide sequence ID" value="XM_025486088.1"/>
</dbReference>
<sequence>MENLGLALQLALIAQRDFAIQTNEYLVCVDTLRQIAAERFGIDSIVEVDLQDLDVDFERITESMVKEDGVLHNIIIWKNLENLQLDLGKKRNLLRVLDQLSRYGKVSSRGLDEEPLQFGGQMVQKPPLCVVIPVIQNGEHMPRINPQIKSRFFFSQLYLPTENDTIKLFTSQQLILEMRELMKTVYVKATVQEYVFSLFVFTRSHRLCSLAPLTSRPPLSGREDVLLLARALVAVQHFGHDEALYMTPEHVKVAYRKVAQWLVDWETNPIFNGTAEEDSYRKKMEVSMLTGDWFGSEWRYVDNYLTKNASTKDENSTTGFTNPLIEDVLMSVQPPI</sequence>
<reference evidence="1 2" key="1">
    <citation type="submission" date="2017-12" db="EMBL/GenBank/DDBJ databases">
        <title>Genome Sequence of a Multidrug-Resistant Candida haemulonii Isolate from a Patient with Chronic Leg Ulcers in Israel.</title>
        <authorList>
            <person name="Chow N.A."/>
            <person name="Gade L."/>
            <person name="Batra D."/>
            <person name="Rowe L.A."/>
            <person name="Ben-Ami R."/>
            <person name="Loparev V.N."/>
            <person name="Litvintseva A.P."/>
        </authorList>
    </citation>
    <scope>NUCLEOTIDE SEQUENCE [LARGE SCALE GENOMIC DNA]</scope>
    <source>
        <strain evidence="1 2">B11899</strain>
    </source>
</reference>
<name>A0A2V1ATK3_9ASCO</name>
<protein>
    <submittedName>
        <fullName evidence="1">Uncharacterized protein</fullName>
    </submittedName>
</protein>
<comment type="caution">
    <text evidence="1">The sequence shown here is derived from an EMBL/GenBank/DDBJ whole genome shotgun (WGS) entry which is preliminary data.</text>
</comment>
<dbReference type="Proteomes" id="UP000244309">
    <property type="component" value="Unassembled WGS sequence"/>
</dbReference>
<dbReference type="AlphaFoldDB" id="A0A2V1ATK3"/>
<dbReference type="EMBL" id="PKFO01000003">
    <property type="protein sequence ID" value="PVH20613.1"/>
    <property type="molecule type" value="Genomic_DNA"/>
</dbReference>
<dbReference type="OrthoDB" id="5582146at2759"/>